<evidence type="ECO:0000313" key="5">
    <source>
        <dbReference type="EMBL" id="MCQ4770655.1"/>
    </source>
</evidence>
<feature type="domain" description="FAD-dependent protein C-terminal" evidence="4">
    <location>
        <begin position="253"/>
        <end position="411"/>
    </location>
</feature>
<sequence>MSERYDVAIIGCGEAGIYAGYELARLRPELKVVVLEQGRDIYRRSCPIVAGRVKDCIQCKVCDTMCGFGGAGAFSDGKFNFTTAFGGWLTDFMPAKEVMDLIGYVDSINVGHGATEEMYSTDTPEARALEKRALEFDLHLLQAKVKHLGTEKNLVILQNIYEDLRQRVEFRFNTAVRGIRRAEKGYRLELEGGAEVSCGWLIAAPGRSGAEWFANQCKDLGIALINNQVDIGVRVELPARVFEHITDVVYESKLVYRTKQYGDQVRTFCMNPYGHVVAENVEGINTVNGHSYADPALQSENTNFALLVSNRFTEPFNEPYRYGKHIASLSNMLAGGVLVQRFGDLVKGVRTNDHRMSKSFTRPTLTAAVPGDLSLALPKRQLDDIIEMIYQLDKLAPGTANYDTLLYGAEVKFYSSRLSLSSELETELPGMFAVGDGAGITRGLAQAGASGVKVARVIADRLGEQR</sequence>
<dbReference type="Gene3D" id="3.50.50.60">
    <property type="entry name" value="FAD/NAD(P)-binding domain"/>
    <property type="match status" value="2"/>
</dbReference>
<keyword evidence="1" id="KW-0479">Metal-binding</keyword>
<dbReference type="AlphaFoldDB" id="A0AAW5JP83"/>
<dbReference type="Proteomes" id="UP001204562">
    <property type="component" value="Unassembled WGS sequence"/>
</dbReference>
<evidence type="ECO:0000313" key="6">
    <source>
        <dbReference type="Proteomes" id="UP001204562"/>
    </source>
</evidence>
<dbReference type="Pfam" id="PF21688">
    <property type="entry name" value="FAD-depend_C"/>
    <property type="match status" value="1"/>
</dbReference>
<dbReference type="PRINTS" id="PR00368">
    <property type="entry name" value="FADPNR"/>
</dbReference>
<reference evidence="5" key="1">
    <citation type="submission" date="2022-06" db="EMBL/GenBank/DDBJ databases">
        <title>Isolation of gut microbiota from human fecal samples.</title>
        <authorList>
            <person name="Pamer E.G."/>
            <person name="Barat B."/>
            <person name="Waligurski E."/>
            <person name="Medina S."/>
            <person name="Paddock L."/>
            <person name="Mostad J."/>
        </authorList>
    </citation>
    <scope>NUCLEOTIDE SEQUENCE</scope>
    <source>
        <strain evidence="5">DFI.9.91</strain>
    </source>
</reference>
<evidence type="ECO:0000256" key="2">
    <source>
        <dbReference type="ARBA" id="ARBA00023004"/>
    </source>
</evidence>
<gene>
    <name evidence="5" type="ORF">NE579_09280</name>
</gene>
<evidence type="ECO:0000259" key="4">
    <source>
        <dbReference type="Pfam" id="PF21688"/>
    </source>
</evidence>
<dbReference type="GO" id="GO:0046872">
    <property type="term" value="F:metal ion binding"/>
    <property type="evidence" value="ECO:0007669"/>
    <property type="project" value="UniProtKB-KW"/>
</dbReference>
<accession>A0AAW5JP83</accession>
<dbReference type="PANTHER" id="PTHR43106">
    <property type="entry name" value="DEHYDROGENASE-RELATED"/>
    <property type="match status" value="1"/>
</dbReference>
<evidence type="ECO:0000256" key="1">
    <source>
        <dbReference type="ARBA" id="ARBA00022723"/>
    </source>
</evidence>
<name>A0AAW5JP83_9FIRM</name>
<dbReference type="PIRSF" id="PIRSF038984">
    <property type="entry name" value="FAD_binding_protein"/>
    <property type="match status" value="1"/>
</dbReference>
<dbReference type="PANTHER" id="PTHR43106:SF1">
    <property type="entry name" value="DEHYDROGENASE-RELATED"/>
    <property type="match status" value="1"/>
</dbReference>
<keyword evidence="3" id="KW-0411">Iron-sulfur</keyword>
<dbReference type="InterPro" id="IPR049516">
    <property type="entry name" value="FAD-depend_C"/>
</dbReference>
<dbReference type="RefSeq" id="WP_256304039.1">
    <property type="nucleotide sequence ID" value="NZ_JANFYS010000017.1"/>
</dbReference>
<proteinExistence type="predicted"/>
<dbReference type="SUPFAM" id="SSF51905">
    <property type="entry name" value="FAD/NAD(P)-binding domain"/>
    <property type="match status" value="1"/>
</dbReference>
<dbReference type="EMBL" id="JANFYS010000017">
    <property type="protein sequence ID" value="MCQ4770655.1"/>
    <property type="molecule type" value="Genomic_DNA"/>
</dbReference>
<dbReference type="InterPro" id="IPR017900">
    <property type="entry name" value="4Fe4S_Fe_S_CS"/>
</dbReference>
<organism evidence="5 6">
    <name type="scientific">Intestinimonas massiliensis</name>
    <name type="common">ex Afouda et al. 2020</name>
    <dbReference type="NCBI Taxonomy" id="1673721"/>
    <lineage>
        <taxon>Bacteria</taxon>
        <taxon>Bacillati</taxon>
        <taxon>Bacillota</taxon>
        <taxon>Clostridia</taxon>
        <taxon>Eubacteriales</taxon>
        <taxon>Intestinimonas</taxon>
    </lineage>
</organism>
<keyword evidence="2" id="KW-0408">Iron</keyword>
<evidence type="ECO:0000256" key="3">
    <source>
        <dbReference type="ARBA" id="ARBA00023014"/>
    </source>
</evidence>
<dbReference type="InterPro" id="IPR036188">
    <property type="entry name" value="FAD/NAD-bd_sf"/>
</dbReference>
<protein>
    <submittedName>
        <fullName evidence="5">NAD(P)/FAD-dependent oxidoreductase</fullName>
    </submittedName>
</protein>
<comment type="caution">
    <text evidence="5">The sequence shown here is derived from an EMBL/GenBank/DDBJ whole genome shotgun (WGS) entry which is preliminary data.</text>
</comment>
<dbReference type="InterPro" id="IPR028348">
    <property type="entry name" value="FAD-binding_protein"/>
</dbReference>
<dbReference type="PROSITE" id="PS00198">
    <property type="entry name" value="4FE4S_FER_1"/>
    <property type="match status" value="1"/>
</dbReference>
<dbReference type="GO" id="GO:0051536">
    <property type="term" value="F:iron-sulfur cluster binding"/>
    <property type="evidence" value="ECO:0007669"/>
    <property type="project" value="UniProtKB-KW"/>
</dbReference>